<reference evidence="3 4" key="1">
    <citation type="journal article" date="2015" name="Sci. Rep.">
        <title>Genome of the facultative scuticociliatosis pathogen Pseudocohnilembus persalinus provides insight into its virulence through horizontal gene transfer.</title>
        <authorList>
            <person name="Xiong J."/>
            <person name="Wang G."/>
            <person name="Cheng J."/>
            <person name="Tian M."/>
            <person name="Pan X."/>
            <person name="Warren A."/>
            <person name="Jiang C."/>
            <person name="Yuan D."/>
            <person name="Miao W."/>
        </authorList>
    </citation>
    <scope>NUCLEOTIDE SEQUENCE [LARGE SCALE GENOMIC DNA]</scope>
    <source>
        <strain evidence="3">36N120E</strain>
    </source>
</reference>
<feature type="chain" id="PRO_5006867425" description="Insulin-like growth factor binding protein, N-terminal" evidence="2">
    <location>
        <begin position="21"/>
        <end position="315"/>
    </location>
</feature>
<sequence length="315" mass="35677">MKFSSFKAILLLLGITLISAQKCYIDNCGCPSDFKQDWCNDSQSQLESDWCNASEEQCGQCDGTWCEEQPKTEGICYIDVCGCPDNWLNSWCDLEEAQFESEWCQENNLRCEQCGGFWCEGSQLVEAEFDGENQNQTDNQNQDQDQNQEEQENSEEVEGEEESNQEPGVCYIDVCGCPSDFLNDWCDVETAQFGSSWCQANSENCEECLGFWCQGDNLVEDSKEEEHLCYISECGCPGNFQQDWCEATYNFLPNGYCQETEENCLDCSGVWCGVDNDYTGEQDIDEDGEDQLVTINANVNIFYAGFAIVLMALNM</sequence>
<feature type="region of interest" description="Disordered" evidence="1">
    <location>
        <begin position="133"/>
        <end position="165"/>
    </location>
</feature>
<feature type="compositionally biased region" description="Low complexity" evidence="1">
    <location>
        <begin position="133"/>
        <end position="145"/>
    </location>
</feature>
<evidence type="ECO:0000256" key="1">
    <source>
        <dbReference type="SAM" id="MobiDB-lite"/>
    </source>
</evidence>
<protein>
    <recommendedName>
        <fullName evidence="5">Insulin-like growth factor binding protein, N-terminal</fullName>
    </recommendedName>
</protein>
<comment type="caution">
    <text evidence="3">The sequence shown here is derived from an EMBL/GenBank/DDBJ whole genome shotgun (WGS) entry which is preliminary data.</text>
</comment>
<evidence type="ECO:0008006" key="5">
    <source>
        <dbReference type="Google" id="ProtNLM"/>
    </source>
</evidence>
<evidence type="ECO:0000256" key="2">
    <source>
        <dbReference type="SAM" id="SignalP"/>
    </source>
</evidence>
<evidence type="ECO:0000313" key="4">
    <source>
        <dbReference type="Proteomes" id="UP000054937"/>
    </source>
</evidence>
<feature type="signal peptide" evidence="2">
    <location>
        <begin position="1"/>
        <end position="20"/>
    </location>
</feature>
<dbReference type="InParanoid" id="A0A0V0QEE3"/>
<feature type="compositionally biased region" description="Acidic residues" evidence="1">
    <location>
        <begin position="146"/>
        <end position="164"/>
    </location>
</feature>
<gene>
    <name evidence="3" type="ORF">PPERSA_12820</name>
</gene>
<dbReference type="Proteomes" id="UP000054937">
    <property type="component" value="Unassembled WGS sequence"/>
</dbReference>
<keyword evidence="4" id="KW-1185">Reference proteome</keyword>
<accession>A0A0V0QEE3</accession>
<evidence type="ECO:0000313" key="3">
    <source>
        <dbReference type="EMBL" id="KRX00601.1"/>
    </source>
</evidence>
<keyword evidence="2" id="KW-0732">Signal</keyword>
<name>A0A0V0QEE3_PSEPJ</name>
<proteinExistence type="predicted"/>
<dbReference type="AlphaFoldDB" id="A0A0V0QEE3"/>
<dbReference type="EMBL" id="LDAU01000184">
    <property type="protein sequence ID" value="KRX00601.1"/>
    <property type="molecule type" value="Genomic_DNA"/>
</dbReference>
<organism evidence="3 4">
    <name type="scientific">Pseudocohnilembus persalinus</name>
    <name type="common">Ciliate</name>
    <dbReference type="NCBI Taxonomy" id="266149"/>
    <lineage>
        <taxon>Eukaryota</taxon>
        <taxon>Sar</taxon>
        <taxon>Alveolata</taxon>
        <taxon>Ciliophora</taxon>
        <taxon>Intramacronucleata</taxon>
        <taxon>Oligohymenophorea</taxon>
        <taxon>Scuticociliatia</taxon>
        <taxon>Philasterida</taxon>
        <taxon>Pseudocohnilembidae</taxon>
        <taxon>Pseudocohnilembus</taxon>
    </lineage>
</organism>